<dbReference type="EMBL" id="MU001738">
    <property type="protein sequence ID" value="KAF2801198.1"/>
    <property type="molecule type" value="Genomic_DNA"/>
</dbReference>
<dbReference type="AlphaFoldDB" id="A0A6A6XY50"/>
<proteinExistence type="predicted"/>
<dbReference type="Proteomes" id="UP000799757">
    <property type="component" value="Unassembled WGS sequence"/>
</dbReference>
<organism evidence="3 4">
    <name type="scientific">Melanomma pulvis-pyrius CBS 109.77</name>
    <dbReference type="NCBI Taxonomy" id="1314802"/>
    <lineage>
        <taxon>Eukaryota</taxon>
        <taxon>Fungi</taxon>
        <taxon>Dikarya</taxon>
        <taxon>Ascomycota</taxon>
        <taxon>Pezizomycotina</taxon>
        <taxon>Dothideomycetes</taxon>
        <taxon>Pleosporomycetidae</taxon>
        <taxon>Pleosporales</taxon>
        <taxon>Melanommataceae</taxon>
        <taxon>Melanomma</taxon>
    </lineage>
</organism>
<keyword evidence="4" id="KW-1185">Reference proteome</keyword>
<protein>
    <submittedName>
        <fullName evidence="3">Uncharacterized protein</fullName>
    </submittedName>
</protein>
<reference evidence="3" key="1">
    <citation type="journal article" date="2020" name="Stud. Mycol.">
        <title>101 Dothideomycetes genomes: a test case for predicting lifestyles and emergence of pathogens.</title>
        <authorList>
            <person name="Haridas S."/>
            <person name="Albert R."/>
            <person name="Binder M."/>
            <person name="Bloem J."/>
            <person name="Labutti K."/>
            <person name="Salamov A."/>
            <person name="Andreopoulos B."/>
            <person name="Baker S."/>
            <person name="Barry K."/>
            <person name="Bills G."/>
            <person name="Bluhm B."/>
            <person name="Cannon C."/>
            <person name="Castanera R."/>
            <person name="Culley D."/>
            <person name="Daum C."/>
            <person name="Ezra D."/>
            <person name="Gonzalez J."/>
            <person name="Henrissat B."/>
            <person name="Kuo A."/>
            <person name="Liang C."/>
            <person name="Lipzen A."/>
            <person name="Lutzoni F."/>
            <person name="Magnuson J."/>
            <person name="Mondo S."/>
            <person name="Nolan M."/>
            <person name="Ohm R."/>
            <person name="Pangilinan J."/>
            <person name="Park H.-J."/>
            <person name="Ramirez L."/>
            <person name="Alfaro M."/>
            <person name="Sun H."/>
            <person name="Tritt A."/>
            <person name="Yoshinaga Y."/>
            <person name="Zwiers L.-H."/>
            <person name="Turgeon B."/>
            <person name="Goodwin S."/>
            <person name="Spatafora J."/>
            <person name="Crous P."/>
            <person name="Grigoriev I."/>
        </authorList>
    </citation>
    <scope>NUCLEOTIDE SEQUENCE</scope>
    <source>
        <strain evidence="3">CBS 109.77</strain>
    </source>
</reference>
<feature type="region of interest" description="Disordered" evidence="2">
    <location>
        <begin position="227"/>
        <end position="246"/>
    </location>
</feature>
<evidence type="ECO:0000256" key="2">
    <source>
        <dbReference type="SAM" id="MobiDB-lite"/>
    </source>
</evidence>
<accession>A0A6A6XY50</accession>
<gene>
    <name evidence="3" type="ORF">K505DRAFT_319961</name>
</gene>
<sequence length="427" mass="49149">MFPLSHALLELFQIKGDFDEKVLLSFPEEYYCCGATVATPCNKIVITRIEDAAALLRSLRIHPLSEDGIRALAKCALCEKCGCKQENINNLIKCWTWLARLQGQLENNGEELVEQSIISTREGLENPLKRKKDSVERLDLLYEMADLTSFNRDLFEENMELKKQLLVLKITPNDATCREAALEEQVERLKKEILSAQISTKKLENLDVECTRLQESVNSLEYTPHVQVGHAEKRNEENREMREGQPDIEFQSPREIKCNTERKLINTVEIAETKSGLEFRKELTKLQRSLGKERARSRELKKIAIKSTDLTEENNYLHMRLVVAEVEKHEANLVTDALRSTNKDHVAMITRLEKQVSEFQLESQQRKAEVNELEEWMWMTSAGLSSVQSKFISRLEQRRKNSIHEGGKFHKTAKTERVFSSGKTCPG</sequence>
<evidence type="ECO:0000256" key="1">
    <source>
        <dbReference type="SAM" id="Coils"/>
    </source>
</evidence>
<name>A0A6A6XY50_9PLEO</name>
<keyword evidence="1" id="KW-0175">Coiled coil</keyword>
<feature type="coiled-coil region" evidence="1">
    <location>
        <begin position="179"/>
        <end position="223"/>
    </location>
</feature>
<feature type="compositionally biased region" description="Basic and acidic residues" evidence="2">
    <location>
        <begin position="230"/>
        <end position="245"/>
    </location>
</feature>
<evidence type="ECO:0000313" key="3">
    <source>
        <dbReference type="EMBL" id="KAF2801198.1"/>
    </source>
</evidence>
<evidence type="ECO:0000313" key="4">
    <source>
        <dbReference type="Proteomes" id="UP000799757"/>
    </source>
</evidence>